<gene>
    <name evidence="1" type="ORF">KQI20_13145</name>
</gene>
<name>A0ABS6DZW5_9FIRM</name>
<sequence length="495" mass="58483">MKRVSNNIKFYVFIDILRTYSDSNVSLSIKEIQHHMERRLGVMVDRRTIYSYIKDMRALGMDVSEYDKNKEGYYLSSNYFEADEVRILADAILTSSFITRSKTEELLEKLKSFNSIYQNKDFSRAVFVEDIPKSVNEEIFENLIKIYEAIRLDRKIIFNYCDYDYCKNLVSRVDDEGKQKSYKVNPIYIVLRNESYYLACLDDATDDDLKFKDCLEINDDLRINNDLRVKNGRKINDFKVDNNLGANGEFNILKDFRVDRMLNVSIAYDEEIEELDVVHGYRKSLSDVEYLSKNVKMVPGRDIIVVVEFKQKMLNYILDKFGDYIYIMEKDNYRNNNLGEDVREESLHFQILYKIFGKRDYDEYILSGKYIEDSQTREKFEDFKKMLDNLRTDSGLGGDSCIDSMIDDDLSMNLELGDLYAEGQKTTLDEVQEATLDKTLDEHHQKKYIGIFIAKESPKLARWLMQFGTDMRVIWPQTLENIMIDEIDKLKQFYL</sequence>
<evidence type="ECO:0000313" key="2">
    <source>
        <dbReference type="Proteomes" id="UP001196301"/>
    </source>
</evidence>
<proteinExistence type="predicted"/>
<reference evidence="1 2" key="1">
    <citation type="submission" date="2021-06" db="EMBL/GenBank/DDBJ databases">
        <authorList>
            <person name="Sun Q."/>
            <person name="Li D."/>
        </authorList>
    </citation>
    <scope>NUCLEOTIDE SEQUENCE [LARGE SCALE GENOMIC DNA]</scope>
    <source>
        <strain evidence="1 2">N19</strain>
    </source>
</reference>
<organism evidence="1 2">
    <name type="scientific">Intestinibacter bartlettii</name>
    <dbReference type="NCBI Taxonomy" id="261299"/>
    <lineage>
        <taxon>Bacteria</taxon>
        <taxon>Bacillati</taxon>
        <taxon>Bacillota</taxon>
        <taxon>Clostridia</taxon>
        <taxon>Peptostreptococcales</taxon>
        <taxon>Peptostreptococcaceae</taxon>
        <taxon>Intestinibacter</taxon>
    </lineage>
</organism>
<dbReference type="InterPro" id="IPR051534">
    <property type="entry name" value="CBASS_pafABC_assoc_protein"/>
</dbReference>
<dbReference type="Proteomes" id="UP001196301">
    <property type="component" value="Unassembled WGS sequence"/>
</dbReference>
<protein>
    <submittedName>
        <fullName evidence="1">WYL domain-containing protein</fullName>
    </submittedName>
</protein>
<accession>A0ABS6DZW5</accession>
<keyword evidence="2" id="KW-1185">Reference proteome</keyword>
<dbReference type="PANTHER" id="PTHR34580">
    <property type="match status" value="1"/>
</dbReference>
<dbReference type="RefSeq" id="WP_216572053.1">
    <property type="nucleotide sequence ID" value="NZ_JAHLOQ010000054.1"/>
</dbReference>
<dbReference type="PANTHER" id="PTHR34580:SF3">
    <property type="entry name" value="PROTEIN PAFB"/>
    <property type="match status" value="1"/>
</dbReference>
<dbReference type="EMBL" id="JAHLOQ010000054">
    <property type="protein sequence ID" value="MBU5337388.1"/>
    <property type="molecule type" value="Genomic_DNA"/>
</dbReference>
<comment type="caution">
    <text evidence="1">The sequence shown here is derived from an EMBL/GenBank/DDBJ whole genome shotgun (WGS) entry which is preliminary data.</text>
</comment>
<evidence type="ECO:0000313" key="1">
    <source>
        <dbReference type="EMBL" id="MBU5337388.1"/>
    </source>
</evidence>